<evidence type="ECO:0000313" key="3">
    <source>
        <dbReference type="Proteomes" id="UP001156882"/>
    </source>
</evidence>
<dbReference type="InterPro" id="IPR020471">
    <property type="entry name" value="AKR"/>
</dbReference>
<dbReference type="InterPro" id="IPR023210">
    <property type="entry name" value="NADP_OxRdtase_dom"/>
</dbReference>
<feature type="domain" description="NADP-dependent oxidoreductase" evidence="1">
    <location>
        <begin position="28"/>
        <end position="337"/>
    </location>
</feature>
<reference evidence="3" key="1">
    <citation type="journal article" date="2019" name="Int. J. Syst. Evol. Microbiol.">
        <title>The Global Catalogue of Microorganisms (GCM) 10K type strain sequencing project: providing services to taxonomists for standard genome sequencing and annotation.</title>
        <authorList>
            <consortium name="The Broad Institute Genomics Platform"/>
            <consortium name="The Broad Institute Genome Sequencing Center for Infectious Disease"/>
            <person name="Wu L."/>
            <person name="Ma J."/>
        </authorList>
    </citation>
    <scope>NUCLEOTIDE SEQUENCE [LARGE SCALE GENOMIC DNA]</scope>
    <source>
        <strain evidence="3">NBRC 101365</strain>
    </source>
</reference>
<accession>A0ABQ6CJY1</accession>
<gene>
    <name evidence="2" type="ORF">GCM10007874_36600</name>
</gene>
<dbReference type="SUPFAM" id="SSF51430">
    <property type="entry name" value="NAD(P)-linked oxidoreductase"/>
    <property type="match status" value="1"/>
</dbReference>
<evidence type="ECO:0000313" key="2">
    <source>
        <dbReference type="EMBL" id="GLS20643.1"/>
    </source>
</evidence>
<evidence type="ECO:0000259" key="1">
    <source>
        <dbReference type="Pfam" id="PF00248"/>
    </source>
</evidence>
<dbReference type="Pfam" id="PF00248">
    <property type="entry name" value="Aldo_ket_red"/>
    <property type="match status" value="1"/>
</dbReference>
<proteinExistence type="predicted"/>
<dbReference type="InterPro" id="IPR036812">
    <property type="entry name" value="NAD(P)_OxRdtase_dom_sf"/>
</dbReference>
<dbReference type="Gene3D" id="3.20.20.100">
    <property type="entry name" value="NADP-dependent oxidoreductase domain"/>
    <property type="match status" value="1"/>
</dbReference>
<dbReference type="PANTHER" id="PTHR42686">
    <property type="entry name" value="GH17980P-RELATED"/>
    <property type="match status" value="1"/>
</dbReference>
<sequence>METMTLPTLPGNAAPRRLGRTSVSLTPVGLGGGPMGDMFAHLDEADVRATFDAAWDAQMRYFDTSPWYGRGMSELRFGANLRQRPRDEFVLSTKVGRVFDRPQDPVNFKGPFWAGGLKFQERFDYTYDGIMRSYDQSLMRTGINTFDLLLIHDLDVRHVGSADLVAQHFIDLERSGWRALETLRHYKEIKGIGAGVNDLGTIPEMLKRFDIDFFLVAMPYTLLDQGPLDHEFPLCQERGVGVVIGAPFASGILATGTSVPTPYYRYMPAEPPVIEKMKKIEAVCAAHKVPLKAAAFQFVLRHPIVASVISGAVTPEQARENVNLLGGEIPEAFWSDLKHQGLIDARAP</sequence>
<organism evidence="2 3">
    <name type="scientific">Labrys miyagiensis</name>
    <dbReference type="NCBI Taxonomy" id="346912"/>
    <lineage>
        <taxon>Bacteria</taxon>
        <taxon>Pseudomonadati</taxon>
        <taxon>Pseudomonadota</taxon>
        <taxon>Alphaproteobacteria</taxon>
        <taxon>Hyphomicrobiales</taxon>
        <taxon>Xanthobacteraceae</taxon>
        <taxon>Labrys</taxon>
    </lineage>
</organism>
<dbReference type="EMBL" id="BSPC01000032">
    <property type="protein sequence ID" value="GLS20643.1"/>
    <property type="molecule type" value="Genomic_DNA"/>
</dbReference>
<keyword evidence="3" id="KW-1185">Reference proteome</keyword>
<protein>
    <submittedName>
        <fullName evidence="2">Oxidoreductase</fullName>
    </submittedName>
</protein>
<comment type="caution">
    <text evidence="2">The sequence shown here is derived from an EMBL/GenBank/DDBJ whole genome shotgun (WGS) entry which is preliminary data.</text>
</comment>
<dbReference type="Proteomes" id="UP001156882">
    <property type="component" value="Unassembled WGS sequence"/>
</dbReference>
<dbReference type="PANTHER" id="PTHR42686:SF1">
    <property type="entry name" value="GH17980P-RELATED"/>
    <property type="match status" value="1"/>
</dbReference>
<name>A0ABQ6CJY1_9HYPH</name>